<dbReference type="Pfam" id="PF00612">
    <property type="entry name" value="IQ"/>
    <property type="match status" value="2"/>
</dbReference>
<dbReference type="PANTHER" id="PTHR32295:SF285">
    <property type="entry name" value="OS10G0420200 PROTEIN"/>
    <property type="match status" value="1"/>
</dbReference>
<evidence type="ECO:0000256" key="1">
    <source>
        <dbReference type="ARBA" id="ARBA00022860"/>
    </source>
</evidence>
<evidence type="ECO:0000313" key="6">
    <source>
        <dbReference type="EnsemblPlants" id="OPUNC10G08940.1"/>
    </source>
</evidence>
<organism evidence="6">
    <name type="scientific">Oryza punctata</name>
    <name type="common">Red rice</name>
    <dbReference type="NCBI Taxonomy" id="4537"/>
    <lineage>
        <taxon>Eukaryota</taxon>
        <taxon>Viridiplantae</taxon>
        <taxon>Streptophyta</taxon>
        <taxon>Embryophyta</taxon>
        <taxon>Tracheophyta</taxon>
        <taxon>Spermatophyta</taxon>
        <taxon>Magnoliopsida</taxon>
        <taxon>Liliopsida</taxon>
        <taxon>Poales</taxon>
        <taxon>Poaceae</taxon>
        <taxon>BOP clade</taxon>
        <taxon>Oryzoideae</taxon>
        <taxon>Oryzeae</taxon>
        <taxon>Oryzinae</taxon>
        <taxon>Oryza</taxon>
    </lineage>
</organism>
<feature type="region of interest" description="Disordered" evidence="4">
    <location>
        <begin position="202"/>
        <end position="264"/>
    </location>
</feature>
<comment type="similarity">
    <text evidence="2">Belongs to the IQD family.</text>
</comment>
<dbReference type="InterPro" id="IPR000048">
    <property type="entry name" value="IQ_motif_EF-hand-BS"/>
</dbReference>
<dbReference type="OMA" id="AAHGYHH"/>
<reference evidence="6" key="1">
    <citation type="submission" date="2015-04" db="UniProtKB">
        <authorList>
            <consortium name="EnsemblPlants"/>
        </authorList>
    </citation>
    <scope>IDENTIFICATION</scope>
</reference>
<evidence type="ECO:0000256" key="4">
    <source>
        <dbReference type="SAM" id="MobiDB-lite"/>
    </source>
</evidence>
<dbReference type="PANTHER" id="PTHR32295">
    <property type="entry name" value="IQ-DOMAIN 5-RELATED"/>
    <property type="match status" value="1"/>
</dbReference>
<sequence length="470" mass="50564">MGKAGRWLRSFLVGKKDGGGRRGEKQQHGGGGGGGGDATPAVEVVVVASPREKKRWSFRRSSASAAAMGKPASATSPSTPEPSVSGLASVSERARDVELEEQSKHAMAVAVETAAAGQAAAEVMRLAAEDAEVAAAVRIQATYRGYLARKALCALRGLVKLQALIRGNLVRKQATATLRRMQALLVAQARLRAQRMRMLEEEDDDVHGHGHHPSHRRSSPHHPRHRRSYEMDRSGEEHAKIVEVDVGEPAPRRGRSSCSVAASESRERRMAEYGYYAQCSPAPSSSATAAFTELAAASPPRDASYGGHFDDFPPFEPATARSSPYVPPSPAAAAGGEFFPNYMANTQSSRAKARSQSAPRQRTEPHLPPPLPHLERQPSRRRGGVPRSVKMQRSSSHVGVPAAAAAAHGYHHHLYNYNYGQYPWSVKLDRSSASLKDSECGSTTSSVLTAATTVGYCRSLVGFDLHKGHY</sequence>
<dbReference type="Proteomes" id="UP000026962">
    <property type="component" value="Chromosome 10"/>
</dbReference>
<dbReference type="HOGENOM" id="CLU_042730_0_0_1"/>
<comment type="subunit">
    <text evidence="3">Binds to multiple calmodulin (CaM) in the presence of Ca(2+) and CaM-like proteins.</text>
</comment>
<dbReference type="Gramene" id="OPUNC10G08940.1">
    <property type="protein sequence ID" value="OPUNC10G08940.1"/>
    <property type="gene ID" value="OPUNC10G08940"/>
</dbReference>
<dbReference type="GO" id="GO:0005516">
    <property type="term" value="F:calmodulin binding"/>
    <property type="evidence" value="ECO:0007669"/>
    <property type="project" value="UniProtKB-KW"/>
</dbReference>
<feature type="region of interest" description="Disordered" evidence="4">
    <location>
        <begin position="1"/>
        <end position="92"/>
    </location>
</feature>
<evidence type="ECO:0000259" key="5">
    <source>
        <dbReference type="Pfam" id="PF13178"/>
    </source>
</evidence>
<evidence type="ECO:0000256" key="3">
    <source>
        <dbReference type="ARBA" id="ARBA00024378"/>
    </source>
</evidence>
<dbReference type="eggNOG" id="ENOG502QS5R">
    <property type="taxonomic scope" value="Eukaryota"/>
</dbReference>
<dbReference type="Gene3D" id="1.20.5.190">
    <property type="match status" value="1"/>
</dbReference>
<feature type="domain" description="DUF4005" evidence="5">
    <location>
        <begin position="320"/>
        <end position="365"/>
    </location>
</feature>
<dbReference type="SMART" id="SM00015">
    <property type="entry name" value="IQ"/>
    <property type="match status" value="2"/>
</dbReference>
<feature type="compositionally biased region" description="Low complexity" evidence="4">
    <location>
        <begin position="347"/>
        <end position="360"/>
    </location>
</feature>
<feature type="compositionally biased region" description="Basic and acidic residues" evidence="4">
    <location>
        <begin position="228"/>
        <end position="243"/>
    </location>
</feature>
<proteinExistence type="inferred from homology"/>
<evidence type="ECO:0000313" key="7">
    <source>
        <dbReference type="Proteomes" id="UP000026962"/>
    </source>
</evidence>
<dbReference type="Pfam" id="PF13178">
    <property type="entry name" value="DUF4005"/>
    <property type="match status" value="1"/>
</dbReference>
<feature type="region of interest" description="Disordered" evidence="4">
    <location>
        <begin position="299"/>
        <end position="331"/>
    </location>
</feature>
<dbReference type="EnsemblPlants" id="OPUNC10G08940.1">
    <property type="protein sequence ID" value="OPUNC10G08940.1"/>
    <property type="gene ID" value="OPUNC10G08940"/>
</dbReference>
<feature type="compositionally biased region" description="Basic residues" evidence="4">
    <location>
        <begin position="209"/>
        <end position="227"/>
    </location>
</feature>
<name>A0A0E0M7S6_ORYPU</name>
<dbReference type="PROSITE" id="PS50096">
    <property type="entry name" value="IQ"/>
    <property type="match status" value="2"/>
</dbReference>
<keyword evidence="7" id="KW-1185">Reference proteome</keyword>
<evidence type="ECO:0000256" key="2">
    <source>
        <dbReference type="ARBA" id="ARBA00024341"/>
    </source>
</evidence>
<keyword evidence="1" id="KW-0112">Calmodulin-binding</keyword>
<feature type="compositionally biased region" description="Basic and acidic residues" evidence="4">
    <location>
        <begin position="14"/>
        <end position="27"/>
    </location>
</feature>
<dbReference type="InterPro" id="IPR025064">
    <property type="entry name" value="DUF4005"/>
</dbReference>
<protein>
    <recommendedName>
        <fullName evidence="5">DUF4005 domain-containing protein</fullName>
    </recommendedName>
</protein>
<accession>A0A0E0M7S6</accession>
<feature type="compositionally biased region" description="Gly residues" evidence="4">
    <location>
        <begin position="28"/>
        <end position="37"/>
    </location>
</feature>
<feature type="compositionally biased region" description="Low complexity" evidence="4">
    <location>
        <begin position="59"/>
        <end position="83"/>
    </location>
</feature>
<reference evidence="6" key="2">
    <citation type="submission" date="2018-05" db="EMBL/GenBank/DDBJ databases">
        <title>OpunRS2 (Oryza punctata Reference Sequence Version 2).</title>
        <authorList>
            <person name="Zhang J."/>
            <person name="Kudrna D."/>
            <person name="Lee S."/>
            <person name="Talag J."/>
            <person name="Welchert J."/>
            <person name="Wing R.A."/>
        </authorList>
    </citation>
    <scope>NUCLEOTIDE SEQUENCE [LARGE SCALE GENOMIC DNA]</scope>
</reference>
<feature type="region of interest" description="Disordered" evidence="4">
    <location>
        <begin position="346"/>
        <end position="395"/>
    </location>
</feature>
<dbReference type="STRING" id="4537.A0A0E0M7S6"/>
<dbReference type="AlphaFoldDB" id="A0A0E0M7S6"/>